<dbReference type="PANTHER" id="PTHR11070:SF2">
    <property type="entry name" value="ATP-DEPENDENT DNA HELICASE SRS2"/>
    <property type="match status" value="1"/>
</dbReference>
<name>A0ABT6UDZ3_9GAMM</name>
<comment type="catalytic activity">
    <reaction evidence="11">
        <text>ATP + H2O = ADP + phosphate + H(+)</text>
        <dbReference type="Rhea" id="RHEA:13065"/>
        <dbReference type="ChEBI" id="CHEBI:15377"/>
        <dbReference type="ChEBI" id="CHEBI:15378"/>
        <dbReference type="ChEBI" id="CHEBI:30616"/>
        <dbReference type="ChEBI" id="CHEBI:43474"/>
        <dbReference type="ChEBI" id="CHEBI:456216"/>
        <dbReference type="EC" id="5.6.2.4"/>
    </reaction>
</comment>
<feature type="domain" description="UvrD-like helicase C-terminal" evidence="15">
    <location>
        <begin position="347"/>
        <end position="671"/>
    </location>
</feature>
<feature type="domain" description="UvrD-like helicase ATP-binding" evidence="14">
    <location>
        <begin position="8"/>
        <end position="344"/>
    </location>
</feature>
<dbReference type="EC" id="5.6.2.4" evidence="9"/>
<keyword evidence="4 12" id="KW-0347">Helicase</keyword>
<evidence type="ECO:0000256" key="4">
    <source>
        <dbReference type="ARBA" id="ARBA00022806"/>
    </source>
</evidence>
<evidence type="ECO:0000259" key="14">
    <source>
        <dbReference type="PROSITE" id="PS51198"/>
    </source>
</evidence>
<evidence type="ECO:0000256" key="7">
    <source>
        <dbReference type="ARBA" id="ARBA00023235"/>
    </source>
</evidence>
<keyword evidence="6" id="KW-0238">DNA-binding</keyword>
<proteinExistence type="inferred from homology"/>
<dbReference type="EMBL" id="JAOTLW010000013">
    <property type="protein sequence ID" value="MDI5832606.1"/>
    <property type="molecule type" value="Genomic_DNA"/>
</dbReference>
<dbReference type="GO" id="GO:0004386">
    <property type="term" value="F:helicase activity"/>
    <property type="evidence" value="ECO:0007669"/>
    <property type="project" value="UniProtKB-KW"/>
</dbReference>
<evidence type="ECO:0000313" key="17">
    <source>
        <dbReference type="Proteomes" id="UP001159075"/>
    </source>
</evidence>
<evidence type="ECO:0000256" key="12">
    <source>
        <dbReference type="PROSITE-ProRule" id="PRU00560"/>
    </source>
</evidence>
<dbReference type="Pfam" id="PF13361">
    <property type="entry name" value="UvrD_C"/>
    <property type="match status" value="1"/>
</dbReference>
<keyword evidence="3 12" id="KW-0378">Hydrolase</keyword>
<gene>
    <name evidence="16" type="ORF">ODY93_13585</name>
</gene>
<evidence type="ECO:0000256" key="6">
    <source>
        <dbReference type="ARBA" id="ARBA00023125"/>
    </source>
</evidence>
<sequence length="825" mass="92989">MDIKAILGRLNEEQLRDALSLYGIRRTIAGPGTGKTGTQVAQIANFIANGLQPSSILAITFTNKAASETRHRVVKNVGELGWQVAASTYHSFCRKWILKPNEQHDFFKELGYNSGLIIFDEADSTNAMREVKGRLDAGRALIWDACGASERSLLKDISAYRAEGISVAARKTMLKQQSSTLIPEYMSIVNRYPKGQLDKKLPSYDVFLEEVRNELIQNPALYDVFVSDMWSQYATECSSNSGIDFDDQILYSKLLLERDPSIAKRLSKRFTHICLDEFQDVNACQWSVIQQIISHVASPNLFIIGDDRQSIYMFRNAKVELMMGFDKLYPTCVTNTFIKNYRSTEQIIGLGNAHAITMENQIGRGQLESGLRLKGQPVNYSRFSDDKSEARWVVNEIKSMISSGEDPSKIAVLYRGHSLKDQVVDELTKSNLEYSVLGDLDFYETAEVKSAIAILRVIIRDRDVYALSKVLDYATVGITPARLKSKHHEVGGLPMEILKGIIATDKRAANKGTGFYNDLESLIELKKKVVTHKEFLSLALNTPTLLDLYSNNTDAKGKVDQIFLTSRENAIAKLTKGVSDFWTEHLMPNFKKDAEKLVKKKANDDPEKLEEILSKRLKNMEIVLERLTSDLNSDITSNLVDSIDELVMRAENGKSEDISAIQLMTNHASKGLEFDHVFLIGAEQEGYIKEDSTQHDIEEESRNFYVAITRASRTMTITSAANRYMHGSTFSRTELQFLHNIKPLMNCIEHKASSFQINHHQSQSQANYDYYNQSSSVLSNSIQKFGNSQIVNTSVAQQNPNFPSKNESDSLDPDEYEQKWGAMGF</sequence>
<dbReference type="PROSITE" id="PS51198">
    <property type="entry name" value="UVRD_HELICASE_ATP_BIND"/>
    <property type="match status" value="1"/>
</dbReference>
<comment type="similarity">
    <text evidence="1">Belongs to the helicase family. UvrD subfamily.</text>
</comment>
<dbReference type="InterPro" id="IPR014016">
    <property type="entry name" value="UvrD-like_ATP-bd"/>
</dbReference>
<evidence type="ECO:0000256" key="9">
    <source>
        <dbReference type="ARBA" id="ARBA00034808"/>
    </source>
</evidence>
<evidence type="ECO:0000259" key="15">
    <source>
        <dbReference type="PROSITE" id="PS51217"/>
    </source>
</evidence>
<dbReference type="InterPro" id="IPR000212">
    <property type="entry name" value="DNA_helicase_UvrD/REP"/>
</dbReference>
<dbReference type="PANTHER" id="PTHR11070">
    <property type="entry name" value="UVRD / RECB / PCRA DNA HELICASE FAMILY MEMBER"/>
    <property type="match status" value="1"/>
</dbReference>
<dbReference type="Pfam" id="PF00580">
    <property type="entry name" value="UvrD-helicase"/>
    <property type="match status" value="1"/>
</dbReference>
<dbReference type="Gene3D" id="3.40.50.300">
    <property type="entry name" value="P-loop containing nucleotide triphosphate hydrolases"/>
    <property type="match status" value="3"/>
</dbReference>
<dbReference type="Proteomes" id="UP001159075">
    <property type="component" value="Unassembled WGS sequence"/>
</dbReference>
<dbReference type="InterPro" id="IPR013986">
    <property type="entry name" value="DExx_box_DNA_helicase_dom_sf"/>
</dbReference>
<keyword evidence="5 12" id="KW-0067">ATP-binding</keyword>
<dbReference type="InterPro" id="IPR027417">
    <property type="entry name" value="P-loop_NTPase"/>
</dbReference>
<evidence type="ECO:0000256" key="13">
    <source>
        <dbReference type="SAM" id="MobiDB-lite"/>
    </source>
</evidence>
<evidence type="ECO:0000313" key="16">
    <source>
        <dbReference type="EMBL" id="MDI5832606.1"/>
    </source>
</evidence>
<comment type="caution">
    <text evidence="16">The sequence shown here is derived from an EMBL/GenBank/DDBJ whole genome shotgun (WGS) entry which is preliminary data.</text>
</comment>
<dbReference type="PROSITE" id="PS51217">
    <property type="entry name" value="UVRD_HELICASE_CTER"/>
    <property type="match status" value="1"/>
</dbReference>
<comment type="catalytic activity">
    <reaction evidence="8">
        <text>Couples ATP hydrolysis with the unwinding of duplex DNA by translocating in the 3'-5' direction.</text>
        <dbReference type="EC" id="5.6.2.4"/>
    </reaction>
</comment>
<feature type="region of interest" description="Disordered" evidence="13">
    <location>
        <begin position="797"/>
        <end position="825"/>
    </location>
</feature>
<dbReference type="SUPFAM" id="SSF52540">
    <property type="entry name" value="P-loop containing nucleoside triphosphate hydrolases"/>
    <property type="match status" value="1"/>
</dbReference>
<reference evidence="16 17" key="1">
    <citation type="submission" date="2022-09" db="EMBL/GenBank/DDBJ databases">
        <title>The outer-membrane cytochrome OmcA is essential for infection of Shewanella oneidensis by a zebrafish-associated bacteriophage.</title>
        <authorList>
            <person name="Grenfell A.W."/>
            <person name="Intile P."/>
            <person name="Mcfarlane J."/>
            <person name="Leung D."/>
            <person name="Abdalla K."/>
            <person name="Wold M."/>
            <person name="Kees E."/>
            <person name="Gralnick J."/>
        </authorList>
    </citation>
    <scope>NUCLEOTIDE SEQUENCE [LARGE SCALE GENOMIC DNA]</scope>
    <source>
        <strain evidence="16 17">NF-5</strain>
    </source>
</reference>
<evidence type="ECO:0000256" key="2">
    <source>
        <dbReference type="ARBA" id="ARBA00022741"/>
    </source>
</evidence>
<keyword evidence="7" id="KW-0413">Isomerase</keyword>
<evidence type="ECO:0000256" key="8">
    <source>
        <dbReference type="ARBA" id="ARBA00034617"/>
    </source>
</evidence>
<dbReference type="CDD" id="cd17932">
    <property type="entry name" value="DEXQc_UvrD"/>
    <property type="match status" value="1"/>
</dbReference>
<accession>A0ABT6UDZ3</accession>
<organism evidence="16 17">
    <name type="scientific">Shewanella xiamenensis</name>
    <dbReference type="NCBI Taxonomy" id="332186"/>
    <lineage>
        <taxon>Bacteria</taxon>
        <taxon>Pseudomonadati</taxon>
        <taxon>Pseudomonadota</taxon>
        <taxon>Gammaproteobacteria</taxon>
        <taxon>Alteromonadales</taxon>
        <taxon>Shewanellaceae</taxon>
        <taxon>Shewanella</taxon>
    </lineage>
</organism>
<feature type="binding site" evidence="12">
    <location>
        <begin position="29"/>
        <end position="36"/>
    </location>
    <ligand>
        <name>ATP</name>
        <dbReference type="ChEBI" id="CHEBI:30616"/>
    </ligand>
</feature>
<dbReference type="RefSeq" id="WP_282679577.1">
    <property type="nucleotide sequence ID" value="NZ_CP106875.1"/>
</dbReference>
<keyword evidence="17" id="KW-1185">Reference proteome</keyword>
<dbReference type="InterPro" id="IPR014017">
    <property type="entry name" value="DNA_helicase_UvrD-like_C"/>
</dbReference>
<dbReference type="Gene3D" id="1.10.10.160">
    <property type="match status" value="1"/>
</dbReference>
<evidence type="ECO:0000256" key="1">
    <source>
        <dbReference type="ARBA" id="ARBA00009922"/>
    </source>
</evidence>
<keyword evidence="2 12" id="KW-0547">Nucleotide-binding</keyword>
<evidence type="ECO:0000256" key="5">
    <source>
        <dbReference type="ARBA" id="ARBA00022840"/>
    </source>
</evidence>
<protein>
    <recommendedName>
        <fullName evidence="9">DNA 3'-5' helicase</fullName>
        <ecNumber evidence="9">5.6.2.4</ecNumber>
    </recommendedName>
    <alternativeName>
        <fullName evidence="10">DNA 3'-5' helicase II</fullName>
    </alternativeName>
</protein>
<evidence type="ECO:0000256" key="11">
    <source>
        <dbReference type="ARBA" id="ARBA00048988"/>
    </source>
</evidence>
<evidence type="ECO:0000256" key="3">
    <source>
        <dbReference type="ARBA" id="ARBA00022801"/>
    </source>
</evidence>
<evidence type="ECO:0000256" key="10">
    <source>
        <dbReference type="ARBA" id="ARBA00034923"/>
    </source>
</evidence>
<dbReference type="Gene3D" id="1.10.486.10">
    <property type="entry name" value="PCRA, domain 4"/>
    <property type="match status" value="1"/>
</dbReference>